<gene>
    <name evidence="2" type="ORF">M9458_048798</name>
</gene>
<sequence length="53" mass="6310">MANLPKEFQQSTEKLERNFTVTSVIFKKYVPLFKDIFKAPTDELPRTHRGRKQ</sequence>
<proteinExistence type="predicted"/>
<dbReference type="EMBL" id="JAMKFB020000025">
    <property type="protein sequence ID" value="KAL0154535.1"/>
    <property type="molecule type" value="Genomic_DNA"/>
</dbReference>
<evidence type="ECO:0000313" key="3">
    <source>
        <dbReference type="Proteomes" id="UP001529510"/>
    </source>
</evidence>
<dbReference type="InterPro" id="IPR024599">
    <property type="entry name" value="RB_N"/>
</dbReference>
<feature type="domain" description="Retinoblastoma-associated protein N-terminal" evidence="1">
    <location>
        <begin position="1"/>
        <end position="49"/>
    </location>
</feature>
<keyword evidence="3" id="KW-1185">Reference proteome</keyword>
<feature type="non-terminal residue" evidence="2">
    <location>
        <position position="53"/>
    </location>
</feature>
<accession>A0ABD0MX32</accession>
<name>A0ABD0MX32_CIRMR</name>
<reference evidence="2 3" key="1">
    <citation type="submission" date="2024-05" db="EMBL/GenBank/DDBJ databases">
        <title>Genome sequencing and assembly of Indian major carp, Cirrhinus mrigala (Hamilton, 1822).</title>
        <authorList>
            <person name="Mohindra V."/>
            <person name="Chowdhury L.M."/>
            <person name="Lal K."/>
            <person name="Jena J.K."/>
        </authorList>
    </citation>
    <scope>NUCLEOTIDE SEQUENCE [LARGE SCALE GENOMIC DNA]</scope>
    <source>
        <strain evidence="2">CM1030</strain>
        <tissue evidence="2">Blood</tissue>
    </source>
</reference>
<protein>
    <recommendedName>
        <fullName evidence="1">Retinoblastoma-associated protein N-terminal domain-containing protein</fullName>
    </recommendedName>
</protein>
<dbReference type="Proteomes" id="UP001529510">
    <property type="component" value="Unassembled WGS sequence"/>
</dbReference>
<organism evidence="2 3">
    <name type="scientific">Cirrhinus mrigala</name>
    <name type="common">Mrigala</name>
    <dbReference type="NCBI Taxonomy" id="683832"/>
    <lineage>
        <taxon>Eukaryota</taxon>
        <taxon>Metazoa</taxon>
        <taxon>Chordata</taxon>
        <taxon>Craniata</taxon>
        <taxon>Vertebrata</taxon>
        <taxon>Euteleostomi</taxon>
        <taxon>Actinopterygii</taxon>
        <taxon>Neopterygii</taxon>
        <taxon>Teleostei</taxon>
        <taxon>Ostariophysi</taxon>
        <taxon>Cypriniformes</taxon>
        <taxon>Cyprinidae</taxon>
        <taxon>Labeoninae</taxon>
        <taxon>Labeonini</taxon>
        <taxon>Cirrhinus</taxon>
    </lineage>
</organism>
<evidence type="ECO:0000313" key="2">
    <source>
        <dbReference type="EMBL" id="KAL0154535.1"/>
    </source>
</evidence>
<dbReference type="AlphaFoldDB" id="A0ABD0MX32"/>
<evidence type="ECO:0000259" key="1">
    <source>
        <dbReference type="Pfam" id="PF11934"/>
    </source>
</evidence>
<dbReference type="Pfam" id="PF11934">
    <property type="entry name" value="DUF3452"/>
    <property type="match status" value="1"/>
</dbReference>
<comment type="caution">
    <text evidence="2">The sequence shown here is derived from an EMBL/GenBank/DDBJ whole genome shotgun (WGS) entry which is preliminary data.</text>
</comment>